<organism evidence="1 2">
    <name type="scientific">Neophaeococcomyces mojaviensis</name>
    <dbReference type="NCBI Taxonomy" id="3383035"/>
    <lineage>
        <taxon>Eukaryota</taxon>
        <taxon>Fungi</taxon>
        <taxon>Dikarya</taxon>
        <taxon>Ascomycota</taxon>
        <taxon>Pezizomycotina</taxon>
        <taxon>Eurotiomycetes</taxon>
        <taxon>Chaetothyriomycetidae</taxon>
        <taxon>Chaetothyriales</taxon>
        <taxon>Chaetothyriales incertae sedis</taxon>
        <taxon>Neophaeococcomyces</taxon>
    </lineage>
</organism>
<keyword evidence="2" id="KW-1185">Reference proteome</keyword>
<gene>
    <name evidence="1" type="ORF">H2198_001512</name>
</gene>
<reference evidence="1" key="1">
    <citation type="submission" date="2022-10" db="EMBL/GenBank/DDBJ databases">
        <title>Culturing micro-colonial fungi from biological soil crusts in the Mojave desert and describing Neophaeococcomyces mojavensis, and introducing the new genera and species Taxawa tesnikishii.</title>
        <authorList>
            <person name="Kurbessoian T."/>
            <person name="Stajich J.E."/>
        </authorList>
    </citation>
    <scope>NUCLEOTIDE SEQUENCE</scope>
    <source>
        <strain evidence="1">JES_112</strain>
    </source>
</reference>
<evidence type="ECO:0000313" key="2">
    <source>
        <dbReference type="Proteomes" id="UP001172386"/>
    </source>
</evidence>
<dbReference type="EMBL" id="JAPDRQ010000017">
    <property type="protein sequence ID" value="KAJ9662161.1"/>
    <property type="molecule type" value="Genomic_DNA"/>
</dbReference>
<dbReference type="Proteomes" id="UP001172386">
    <property type="component" value="Unassembled WGS sequence"/>
</dbReference>
<name>A0ACC3AH86_9EURO</name>
<proteinExistence type="predicted"/>
<sequence length="285" mass="30828">MSVFDYLSPFVLGLIDPGVLLFFAVQAYIQVLTDTVFTHHSIPNLQAIRGKAFGKFWEKISAPPDPSAPLAGSAALVPPLLAQASGVVLDVGPGSGTIIRHFDSAEKSISKVYGAEPCVELHPLLRKNAGLTALGRDAKYETLLADAMGPSIARELKRVGVVGSVDDAVEVFDTIVCVRVLCSVPDLDATIADLWKLLKPGGKLLVCEHIVNPWRKSEGSMIARVVQSLYMLIGWSYFVGDCSLTRDIEGALRAGEKRWKSVELGRYFGRAVFCYVTGVLVKRGP</sequence>
<evidence type="ECO:0000313" key="1">
    <source>
        <dbReference type="EMBL" id="KAJ9662161.1"/>
    </source>
</evidence>
<comment type="caution">
    <text evidence="1">The sequence shown here is derived from an EMBL/GenBank/DDBJ whole genome shotgun (WGS) entry which is preliminary data.</text>
</comment>
<protein>
    <submittedName>
        <fullName evidence="1">Uncharacterized protein</fullName>
    </submittedName>
</protein>
<accession>A0ACC3AH86</accession>